<dbReference type="Proteomes" id="UP000095712">
    <property type="component" value="Unassembled WGS sequence"/>
</dbReference>
<dbReference type="EMBL" id="CZAW01000074">
    <property type="protein sequence ID" value="CUQ11194.1"/>
    <property type="molecule type" value="Genomic_DNA"/>
</dbReference>
<dbReference type="OrthoDB" id="9811314at2"/>
<dbReference type="Pfam" id="PF00675">
    <property type="entry name" value="Peptidase_M16"/>
    <property type="match status" value="1"/>
</dbReference>
<reference evidence="3 5" key="2">
    <citation type="journal article" date="2019" name="Nat. Med.">
        <title>A library of human gut bacterial isolates paired with longitudinal multiomics data enables mechanistic microbiome research.</title>
        <authorList>
            <person name="Poyet M."/>
            <person name="Groussin M."/>
            <person name="Gibbons S.M."/>
            <person name="Avila-Pacheco J."/>
            <person name="Jiang X."/>
            <person name="Kearney S.M."/>
            <person name="Perrotta A.R."/>
            <person name="Berdy B."/>
            <person name="Zhao S."/>
            <person name="Lieberman T.D."/>
            <person name="Swanson P.K."/>
            <person name="Smith M."/>
            <person name="Roesemann S."/>
            <person name="Alexander J.E."/>
            <person name="Rich S.A."/>
            <person name="Livny J."/>
            <person name="Vlamakis H."/>
            <person name="Clish C."/>
            <person name="Bullock K."/>
            <person name="Deik A."/>
            <person name="Scott J."/>
            <person name="Pierce K.A."/>
            <person name="Xavier R.J."/>
            <person name="Alm E.J."/>
        </authorList>
    </citation>
    <scope>NUCLEOTIDE SEQUENCE [LARGE SCALE GENOMIC DNA]</scope>
    <source>
        <strain evidence="3 5">BIOML-A1</strain>
    </source>
</reference>
<sequence>MKYRWFDFGEKKIPYYKKEIGENSDLLHCALSIKKGSMQDYIAGTAHCLEHMMIENEHVSSINWDLVDRWAHTDFYETTYYFYASVENFEYIYDIIQGILSGDWLKKNVFSNIWPGIIEEYSNEISKVDNAKKKALFSKSIYEEKMPIGVCDSIYKIQYEDIENYFIENYLKSIPVFIVAGDTIRFEKMYKEKIVSGEYDVMKDRVNCMPLSFDNDLIIKNMEVTHIYINVDIEQRPIFYQYEALYVRAYIAANCMNFILKKELGHNLHFIECRLVRLSKGFCLIDIMFKKTIYDNFKIIGLIKNIKWWGYLDYIYKEIHLFMKQYCKVIGTNLGNTVNKILNHTIYGANYIEDRSLFQIRAEDIITFLEGLALYHKFRIVV</sequence>
<evidence type="ECO:0000313" key="5">
    <source>
        <dbReference type="Proteomes" id="UP000477285"/>
    </source>
</evidence>
<dbReference type="InterPro" id="IPR011249">
    <property type="entry name" value="Metalloenz_LuxS/M16"/>
</dbReference>
<evidence type="ECO:0000313" key="3">
    <source>
        <dbReference type="EMBL" id="MZL35627.1"/>
    </source>
</evidence>
<accession>A0A174TM06</accession>
<dbReference type="EMBL" id="WWVQ01000126">
    <property type="protein sequence ID" value="MZL35627.1"/>
    <property type="molecule type" value="Genomic_DNA"/>
</dbReference>
<evidence type="ECO:0000313" key="2">
    <source>
        <dbReference type="EMBL" id="CUQ11194.1"/>
    </source>
</evidence>
<evidence type="ECO:0000313" key="4">
    <source>
        <dbReference type="Proteomes" id="UP000095712"/>
    </source>
</evidence>
<dbReference type="GO" id="GO:0046872">
    <property type="term" value="F:metal ion binding"/>
    <property type="evidence" value="ECO:0007669"/>
    <property type="project" value="InterPro"/>
</dbReference>
<dbReference type="Gene3D" id="3.30.830.10">
    <property type="entry name" value="Metalloenzyme, LuxS/M16 peptidase-like"/>
    <property type="match status" value="1"/>
</dbReference>
<protein>
    <recommendedName>
        <fullName evidence="1">Peptidase M16 N-terminal domain-containing protein</fullName>
    </recommendedName>
</protein>
<reference evidence="2 4" key="1">
    <citation type="submission" date="2015-09" db="EMBL/GenBank/DDBJ databases">
        <authorList>
            <consortium name="Pathogen Informatics"/>
        </authorList>
    </citation>
    <scope>NUCLEOTIDE SEQUENCE [LARGE SCALE GENOMIC DNA]</scope>
    <source>
        <strain evidence="2 4">2789STDY5834911</strain>
    </source>
</reference>
<evidence type="ECO:0000259" key="1">
    <source>
        <dbReference type="Pfam" id="PF00675"/>
    </source>
</evidence>
<proteinExistence type="predicted"/>
<dbReference type="SUPFAM" id="SSF63411">
    <property type="entry name" value="LuxS/MPP-like metallohydrolase"/>
    <property type="match status" value="1"/>
</dbReference>
<dbReference type="AlphaFoldDB" id="A0A174TM06"/>
<feature type="domain" description="Peptidase M16 N-terminal" evidence="1">
    <location>
        <begin position="28"/>
        <end position="111"/>
    </location>
</feature>
<dbReference type="Proteomes" id="UP000477285">
    <property type="component" value="Unassembled WGS sequence"/>
</dbReference>
<dbReference type="InterPro" id="IPR011765">
    <property type="entry name" value="Pept_M16_N"/>
</dbReference>
<name>A0A174TM06_9FIRM</name>
<organism evidence="2 4">
    <name type="scientific">Blautia wexlerae</name>
    <dbReference type="NCBI Taxonomy" id="418240"/>
    <lineage>
        <taxon>Bacteria</taxon>
        <taxon>Bacillati</taxon>
        <taxon>Bacillota</taxon>
        <taxon>Clostridia</taxon>
        <taxon>Lachnospirales</taxon>
        <taxon>Lachnospiraceae</taxon>
        <taxon>Blautia</taxon>
    </lineage>
</organism>
<dbReference type="RefSeq" id="WP_055153772.1">
    <property type="nucleotide sequence ID" value="NZ_CZAW01000074.1"/>
</dbReference>
<gene>
    <name evidence="2" type="ORF">ERS852523_04005</name>
    <name evidence="3" type="ORF">GT728_21310</name>
</gene>